<dbReference type="InterPro" id="IPR001173">
    <property type="entry name" value="Glyco_trans_2-like"/>
</dbReference>
<evidence type="ECO:0000256" key="3">
    <source>
        <dbReference type="ARBA" id="ARBA00022679"/>
    </source>
</evidence>
<dbReference type="CDD" id="cd00761">
    <property type="entry name" value="Glyco_tranf_GTA_type"/>
    <property type="match status" value="1"/>
</dbReference>
<dbReference type="PANTHER" id="PTHR43685">
    <property type="entry name" value="GLYCOSYLTRANSFERASE"/>
    <property type="match status" value="1"/>
</dbReference>
<comment type="similarity">
    <text evidence="1">Belongs to the glycosyltransferase 2 family.</text>
</comment>
<dbReference type="Proteomes" id="UP000681870">
    <property type="component" value="Unassembled WGS sequence"/>
</dbReference>
<dbReference type="InterPro" id="IPR029044">
    <property type="entry name" value="Nucleotide-diphossugar_trans"/>
</dbReference>
<dbReference type="Pfam" id="PF00535">
    <property type="entry name" value="Glycos_transf_2"/>
    <property type="match status" value="1"/>
</dbReference>
<dbReference type="GO" id="GO:0016757">
    <property type="term" value="F:glycosyltransferase activity"/>
    <property type="evidence" value="ECO:0007669"/>
    <property type="project" value="UniProtKB-KW"/>
</dbReference>
<keyword evidence="2 5" id="KW-0328">Glycosyltransferase</keyword>
<dbReference type="EC" id="2.4.-.-" evidence="5"/>
<name>A0ABS5MAG6_9BACI</name>
<keyword evidence="6" id="KW-1185">Reference proteome</keyword>
<dbReference type="PANTHER" id="PTHR43685:SF5">
    <property type="entry name" value="GLYCOSYLTRANSFERASE EPSE-RELATED"/>
    <property type="match status" value="1"/>
</dbReference>
<sequence length="638" mass="74256">MGIKKVLTGPIDWFMYNVLSENQRKRLGDLFTDEQKEKLRAIILGKQQLQRQELKQIRYHLYNLGFQDRGLSELKSFYEQNKYPYIKRLAAWELALWYANDYSKEGAEKALQYIAVAKDGEKNQDQLRRFGIVEAECYDLLQKKEMGKVVLQDLIHIQPHPDLFLGMANLENSIDKKLDWINKVMEQYHLTPIYFEKGNDSTYDDLRTQSSNESIEDVPKISVILPAFKAEQGIRIAIESILSQTWKNLELIVVDDCSPDGTAEVVKEYVAKDPRVKLLSTPENSGPYVARNIGLQHVTGDFITVNDSDDWSHAQKLEIQARHLMQHQDIIANTSAHARLTEDIKFYRRGTPGKYIFPNMSSLMFRRKPVLEKLGNWDSVRFAADGEFKRRLIKAFGKNKFVDLNSGPLSLPRQSVNSLTGSSAFGYNGFFMGARKEYVESFSTYHQSGRSLFYPYPADKRLYPVPEPMWPKREEKQENYRYFEMILVADYRDIPNEAVDKIKSLSKTSSRIGLIQMNKYDVKLSNKKIRSEIRALIDNNQVHMLVFGEQIKARHLVVLGTSILHDFQRYIPSVTADQIKVMVDHFIETDITKYKKNLDRYFSGPMHWLVKDNDLFEKFKVAYPNEVDFLLLDKDWKI</sequence>
<dbReference type="Gene3D" id="3.90.550.10">
    <property type="entry name" value="Spore Coat Polysaccharide Biosynthesis Protein SpsA, Chain A"/>
    <property type="match status" value="1"/>
</dbReference>
<dbReference type="SUPFAM" id="SSF53448">
    <property type="entry name" value="Nucleotide-diphospho-sugar transferases"/>
    <property type="match status" value="1"/>
</dbReference>
<dbReference type="InterPro" id="IPR050834">
    <property type="entry name" value="Glycosyltransf_2"/>
</dbReference>
<evidence type="ECO:0000256" key="1">
    <source>
        <dbReference type="ARBA" id="ARBA00006739"/>
    </source>
</evidence>
<evidence type="ECO:0000313" key="6">
    <source>
        <dbReference type="Proteomes" id="UP000681870"/>
    </source>
</evidence>
<dbReference type="EMBL" id="JAGXBY010000001">
    <property type="protein sequence ID" value="MBS3679304.1"/>
    <property type="molecule type" value="Genomic_DNA"/>
</dbReference>
<feature type="domain" description="Glycosyltransferase 2-like" evidence="4">
    <location>
        <begin position="222"/>
        <end position="348"/>
    </location>
</feature>
<proteinExistence type="inferred from homology"/>
<reference evidence="5 6" key="1">
    <citation type="submission" date="2021-05" db="EMBL/GenBank/DDBJ databases">
        <title>Ornithinibacillus massiliensis sp. nov.</title>
        <authorList>
            <person name="Iwaza R."/>
            <person name="Lagier J.-C."/>
            <person name="Raoult D."/>
        </authorList>
    </citation>
    <scope>NUCLEOTIDE SEQUENCE [LARGE SCALE GENOMIC DNA]</scope>
    <source>
        <strain evidence="5 6">Marseille-P3601</strain>
    </source>
</reference>
<evidence type="ECO:0000256" key="2">
    <source>
        <dbReference type="ARBA" id="ARBA00022676"/>
    </source>
</evidence>
<dbReference type="RefSeq" id="WP_211741148.1">
    <property type="nucleotide sequence ID" value="NZ_JAGXBY010000001.1"/>
</dbReference>
<evidence type="ECO:0000259" key="4">
    <source>
        <dbReference type="Pfam" id="PF00535"/>
    </source>
</evidence>
<accession>A0ABS5MAG6</accession>
<comment type="caution">
    <text evidence="5">The sequence shown here is derived from an EMBL/GenBank/DDBJ whole genome shotgun (WGS) entry which is preliminary data.</text>
</comment>
<gene>
    <name evidence="5" type="ORF">KGF86_03650</name>
</gene>
<organism evidence="5 6">
    <name type="scientific">Ornithinibacillus massiliensis</name>
    <dbReference type="NCBI Taxonomy" id="1944633"/>
    <lineage>
        <taxon>Bacteria</taxon>
        <taxon>Bacillati</taxon>
        <taxon>Bacillota</taxon>
        <taxon>Bacilli</taxon>
        <taxon>Bacillales</taxon>
        <taxon>Bacillaceae</taxon>
        <taxon>Ornithinibacillus</taxon>
    </lineage>
</organism>
<protein>
    <submittedName>
        <fullName evidence="5">Glycosyltransferase</fullName>
        <ecNumber evidence="5">2.4.-.-</ecNumber>
    </submittedName>
</protein>
<evidence type="ECO:0000313" key="5">
    <source>
        <dbReference type="EMBL" id="MBS3679304.1"/>
    </source>
</evidence>
<keyword evidence="3 5" id="KW-0808">Transferase</keyword>